<proteinExistence type="predicted"/>
<dbReference type="InterPro" id="IPR024524">
    <property type="entry name" value="DUF3800"/>
</dbReference>
<dbReference type="EMBL" id="NJBN01000001">
    <property type="protein sequence ID" value="TKJ42122.1"/>
    <property type="molecule type" value="Genomic_DNA"/>
</dbReference>
<evidence type="ECO:0008006" key="3">
    <source>
        <dbReference type="Google" id="ProtNLM"/>
    </source>
</evidence>
<dbReference type="Proteomes" id="UP000319619">
    <property type="component" value="Unassembled WGS sequence"/>
</dbReference>
<organism evidence="1 2">
    <name type="scientific">candidate division LCP-89 bacterium B3_LCP</name>
    <dbReference type="NCBI Taxonomy" id="2012998"/>
    <lineage>
        <taxon>Bacteria</taxon>
        <taxon>Pseudomonadati</taxon>
        <taxon>Bacteria division LCP-89</taxon>
    </lineage>
</organism>
<protein>
    <recommendedName>
        <fullName evidence="3">DUF3800 domain-containing protein</fullName>
    </recommendedName>
</protein>
<evidence type="ECO:0000313" key="2">
    <source>
        <dbReference type="Proteomes" id="UP000319619"/>
    </source>
</evidence>
<comment type="caution">
    <text evidence="1">The sequence shown here is derived from an EMBL/GenBank/DDBJ whole genome shotgun (WGS) entry which is preliminary data.</text>
</comment>
<reference evidence="1 2" key="1">
    <citation type="submission" date="2017-06" db="EMBL/GenBank/DDBJ databases">
        <title>Novel microbial phyla capable of carbon fixation and sulfur reduction in deep-sea sediments.</title>
        <authorList>
            <person name="Huang J."/>
            <person name="Baker B."/>
            <person name="Wang Y."/>
        </authorList>
    </citation>
    <scope>NUCLEOTIDE SEQUENCE [LARGE SCALE GENOMIC DNA]</scope>
    <source>
        <strain evidence="1">B3_LCP</strain>
    </source>
</reference>
<dbReference type="AlphaFoldDB" id="A0A532V4R0"/>
<dbReference type="Pfam" id="PF12686">
    <property type="entry name" value="DUF3800"/>
    <property type="match status" value="1"/>
</dbReference>
<gene>
    <name evidence="1" type="ORF">CEE37_00150</name>
</gene>
<evidence type="ECO:0000313" key="1">
    <source>
        <dbReference type="EMBL" id="TKJ42122.1"/>
    </source>
</evidence>
<accession>A0A532V4R0</accession>
<name>A0A532V4R0_UNCL8</name>
<sequence length="256" mass="29007">MSILVFIDESRWQRPGEDDYYATIAGVALNETSYDDFCLKLMRLKGRFFKKPGIGEYPLLGRSLASHRALASYRKVEFVGELFSLCRLEEVAIFSTTKRCAHQNKQNNANSIPVLVQKGAISGSDWYNEEVCSLLLAYLIERINTFMLESNPGQLAKLVFKNEETHRDRVLGSSVMNFMYKTTFGGGFHGVMGSPLFAPASHSIGLQIADIFAYIINQNHGGRREVKEFFEEVQSMEFVSSIRQGEFEIRGMNIIE</sequence>